<dbReference type="PANTHER" id="PTHR11743:SF70">
    <property type="entry name" value="GH26960P-RELATED"/>
    <property type="match status" value="1"/>
</dbReference>
<evidence type="ECO:0000313" key="2">
    <source>
        <dbReference type="Proteomes" id="UP001146793"/>
    </source>
</evidence>
<dbReference type="EMBL" id="JANTQA010000063">
    <property type="protein sequence ID" value="KAJ3426819.1"/>
    <property type="molecule type" value="Genomic_DNA"/>
</dbReference>
<dbReference type="Pfam" id="PF01459">
    <property type="entry name" value="Porin_3"/>
    <property type="match status" value="1"/>
</dbReference>
<protein>
    <submittedName>
        <fullName evidence="1">Uncharacterized protein</fullName>
    </submittedName>
</protein>
<dbReference type="InterPro" id="IPR023614">
    <property type="entry name" value="Porin_dom_sf"/>
</dbReference>
<evidence type="ECO:0000313" key="1">
    <source>
        <dbReference type="EMBL" id="KAJ3426819.1"/>
    </source>
</evidence>
<organism evidence="1 2">
    <name type="scientific">Anaeramoeba flamelloides</name>
    <dbReference type="NCBI Taxonomy" id="1746091"/>
    <lineage>
        <taxon>Eukaryota</taxon>
        <taxon>Metamonada</taxon>
        <taxon>Anaeramoebidae</taxon>
        <taxon>Anaeramoeba</taxon>
    </lineage>
</organism>
<dbReference type="Gene3D" id="2.40.160.10">
    <property type="entry name" value="Porin"/>
    <property type="match status" value="1"/>
</dbReference>
<name>A0AAV7YH68_9EUKA</name>
<sequence>MGFKWDRYFFSKLGQDAKSVLGGYNSNSYLQIQKKFTPGINLTNTSQLIPSKDQLAIYTHMNFSYTYKNLCSVFGSFDTNRDVKANFGCNIPKIKGLSAGILSENNPGRVMACFTYVHKYFTSVKSLNLLGNELNVNFTTGKDKFSVGMRTELDYRSRQLIGLQLASRYAISNNLVFFSQFNTNQKQLVNSLYFKQFSKYAYSLSVKKNFPSDSDNSISYQMGTRIRYDKNNDIKVKVMNSKKIYLQLSSQITPKFGITFGTSLNLTNLKEFNKQSIIFGMAIDVD</sequence>
<gene>
    <name evidence="1" type="ORF">M0812_26388</name>
</gene>
<proteinExistence type="predicted"/>
<dbReference type="GO" id="GO:0005741">
    <property type="term" value="C:mitochondrial outer membrane"/>
    <property type="evidence" value="ECO:0007669"/>
    <property type="project" value="InterPro"/>
</dbReference>
<accession>A0AAV7YH68</accession>
<dbReference type="InterPro" id="IPR001925">
    <property type="entry name" value="Porin_Euk"/>
</dbReference>
<dbReference type="GO" id="GO:0008308">
    <property type="term" value="F:voltage-gated monoatomic anion channel activity"/>
    <property type="evidence" value="ECO:0007669"/>
    <property type="project" value="InterPro"/>
</dbReference>
<dbReference type="Proteomes" id="UP001146793">
    <property type="component" value="Unassembled WGS sequence"/>
</dbReference>
<comment type="caution">
    <text evidence="1">The sequence shown here is derived from an EMBL/GenBank/DDBJ whole genome shotgun (WGS) entry which is preliminary data.</text>
</comment>
<reference evidence="1" key="1">
    <citation type="submission" date="2022-08" db="EMBL/GenBank/DDBJ databases">
        <title>Novel sulphate-reducing endosymbionts in the free-living metamonad Anaeramoeba.</title>
        <authorList>
            <person name="Jerlstrom-Hultqvist J."/>
            <person name="Cepicka I."/>
            <person name="Gallot-Lavallee L."/>
            <person name="Salas-Leiva D."/>
            <person name="Curtis B.A."/>
            <person name="Zahonova K."/>
            <person name="Pipaliya S."/>
            <person name="Dacks J."/>
            <person name="Roger A.J."/>
        </authorList>
    </citation>
    <scope>NUCLEOTIDE SEQUENCE</scope>
    <source>
        <strain evidence="1">Busselton2</strain>
    </source>
</reference>
<dbReference type="InterPro" id="IPR027246">
    <property type="entry name" value="Porin_Euk/Tom40"/>
</dbReference>
<dbReference type="AlphaFoldDB" id="A0AAV7YH68"/>
<dbReference type="PANTHER" id="PTHR11743">
    <property type="entry name" value="VOLTAGE-DEPENDENT ANION-SELECTIVE CHANNEL"/>
    <property type="match status" value="1"/>
</dbReference>